<keyword evidence="2" id="KW-1185">Reference proteome</keyword>
<gene>
    <name evidence="1" type="ORF">D0Y65_002415</name>
</gene>
<reference evidence="1 2" key="1">
    <citation type="submission" date="2018-09" db="EMBL/GenBank/DDBJ databases">
        <title>A high-quality reference genome of wild soybean provides a powerful tool to mine soybean genomes.</title>
        <authorList>
            <person name="Xie M."/>
            <person name="Chung C.Y.L."/>
            <person name="Li M.-W."/>
            <person name="Wong F.-L."/>
            <person name="Chan T.-F."/>
            <person name="Lam H.-M."/>
        </authorList>
    </citation>
    <scope>NUCLEOTIDE SEQUENCE [LARGE SCALE GENOMIC DNA]</scope>
    <source>
        <strain evidence="2">cv. W05</strain>
        <tissue evidence="1">Hypocotyl of etiolated seedlings</tissue>
    </source>
</reference>
<comment type="caution">
    <text evidence="1">The sequence shown here is derived from an EMBL/GenBank/DDBJ whole genome shotgun (WGS) entry which is preliminary data.</text>
</comment>
<protein>
    <submittedName>
        <fullName evidence="1">Uncharacterized protein</fullName>
    </submittedName>
</protein>
<name>A0A445M7D0_GLYSO</name>
<evidence type="ECO:0000313" key="1">
    <source>
        <dbReference type="EMBL" id="RZC31522.1"/>
    </source>
</evidence>
<dbReference type="AlphaFoldDB" id="A0A445M7D0"/>
<sequence length="97" mass="11421">MMLYNKKKVSRKQFRIGSKAMLLHFGICLVHRGFRESFRQRQSDHDFFIIECSSEFVNGYQASANLEGTNHSQIYVFWGFFPRLETWGDAVTESFTI</sequence>
<organism evidence="1 2">
    <name type="scientific">Glycine soja</name>
    <name type="common">Wild soybean</name>
    <dbReference type="NCBI Taxonomy" id="3848"/>
    <lineage>
        <taxon>Eukaryota</taxon>
        <taxon>Viridiplantae</taxon>
        <taxon>Streptophyta</taxon>
        <taxon>Embryophyta</taxon>
        <taxon>Tracheophyta</taxon>
        <taxon>Spermatophyta</taxon>
        <taxon>Magnoliopsida</taxon>
        <taxon>eudicotyledons</taxon>
        <taxon>Gunneridae</taxon>
        <taxon>Pentapetalae</taxon>
        <taxon>rosids</taxon>
        <taxon>fabids</taxon>
        <taxon>Fabales</taxon>
        <taxon>Fabaceae</taxon>
        <taxon>Papilionoideae</taxon>
        <taxon>50 kb inversion clade</taxon>
        <taxon>NPAAA clade</taxon>
        <taxon>indigoferoid/millettioid clade</taxon>
        <taxon>Phaseoleae</taxon>
        <taxon>Glycine</taxon>
        <taxon>Glycine subgen. Soja</taxon>
    </lineage>
</organism>
<evidence type="ECO:0000313" key="2">
    <source>
        <dbReference type="Proteomes" id="UP000289340"/>
    </source>
</evidence>
<dbReference type="Proteomes" id="UP000289340">
    <property type="component" value="Chromosome 1"/>
</dbReference>
<proteinExistence type="predicted"/>
<dbReference type="EMBL" id="QZWG01000001">
    <property type="protein sequence ID" value="RZC31522.1"/>
    <property type="molecule type" value="Genomic_DNA"/>
</dbReference>
<accession>A0A445M7D0</accession>